<gene>
    <name evidence="1" type="ORF">PT974_10275</name>
</gene>
<dbReference type="Proteomes" id="UP001338125">
    <property type="component" value="Unassembled WGS sequence"/>
</dbReference>
<reference evidence="1 2" key="1">
    <citation type="submission" date="2024-01" db="EMBL/GenBank/DDBJ databases">
        <title>Complete genome of Cladobotryum mycophilum ATHUM6906.</title>
        <authorList>
            <person name="Christinaki A.C."/>
            <person name="Myridakis A.I."/>
            <person name="Kouvelis V.N."/>
        </authorList>
    </citation>
    <scope>NUCLEOTIDE SEQUENCE [LARGE SCALE GENOMIC DNA]</scope>
    <source>
        <strain evidence="1 2">ATHUM6906</strain>
    </source>
</reference>
<dbReference type="EMBL" id="JAVFKD010000015">
    <property type="protein sequence ID" value="KAK5988785.1"/>
    <property type="molecule type" value="Genomic_DNA"/>
</dbReference>
<protein>
    <submittedName>
        <fullName evidence="1">Uncharacterized protein</fullName>
    </submittedName>
</protein>
<evidence type="ECO:0000313" key="1">
    <source>
        <dbReference type="EMBL" id="KAK5988785.1"/>
    </source>
</evidence>
<comment type="caution">
    <text evidence="1">The sequence shown here is derived from an EMBL/GenBank/DDBJ whole genome shotgun (WGS) entry which is preliminary data.</text>
</comment>
<keyword evidence="2" id="KW-1185">Reference proteome</keyword>
<evidence type="ECO:0000313" key="2">
    <source>
        <dbReference type="Proteomes" id="UP001338125"/>
    </source>
</evidence>
<name>A0ABR0SAG1_9HYPO</name>
<sequence>MDPTPMSVPFIDRSRRPAWLQGSTQTSGKRHFEGFHIYKQQDVDAMKSDLPDTYKTVLTQVVVCDLEV</sequence>
<proteinExistence type="predicted"/>
<accession>A0ABR0SAG1</accession>
<organism evidence="1 2">
    <name type="scientific">Cladobotryum mycophilum</name>
    <dbReference type="NCBI Taxonomy" id="491253"/>
    <lineage>
        <taxon>Eukaryota</taxon>
        <taxon>Fungi</taxon>
        <taxon>Dikarya</taxon>
        <taxon>Ascomycota</taxon>
        <taxon>Pezizomycotina</taxon>
        <taxon>Sordariomycetes</taxon>
        <taxon>Hypocreomycetidae</taxon>
        <taxon>Hypocreales</taxon>
        <taxon>Hypocreaceae</taxon>
        <taxon>Cladobotryum</taxon>
    </lineage>
</organism>